<dbReference type="PROSITE" id="PS50156">
    <property type="entry name" value="SSD"/>
    <property type="match status" value="1"/>
</dbReference>
<evidence type="ECO:0000256" key="6">
    <source>
        <dbReference type="ARBA" id="ARBA00023170"/>
    </source>
</evidence>
<feature type="compositionally biased region" description="Low complexity" evidence="8">
    <location>
        <begin position="1"/>
        <end position="13"/>
    </location>
</feature>
<dbReference type="GO" id="GO:0097108">
    <property type="term" value="F:hedgehog family protein binding"/>
    <property type="evidence" value="ECO:0007669"/>
    <property type="project" value="TreeGrafter"/>
</dbReference>
<keyword evidence="5 9" id="KW-0472">Membrane</keyword>
<evidence type="ECO:0000256" key="2">
    <source>
        <dbReference type="ARBA" id="ARBA00005585"/>
    </source>
</evidence>
<dbReference type="GO" id="GO:0008158">
    <property type="term" value="F:hedgehog receptor activity"/>
    <property type="evidence" value="ECO:0007669"/>
    <property type="project" value="InterPro"/>
</dbReference>
<feature type="compositionally biased region" description="Low complexity" evidence="8">
    <location>
        <begin position="1206"/>
        <end position="1215"/>
    </location>
</feature>
<keyword evidence="4 9" id="KW-1133">Transmembrane helix</keyword>
<dbReference type="InterPro" id="IPR004766">
    <property type="entry name" value="TM_rcpt_patched"/>
</dbReference>
<dbReference type="GO" id="GO:0005119">
    <property type="term" value="F:smoothened binding"/>
    <property type="evidence" value="ECO:0007669"/>
    <property type="project" value="TreeGrafter"/>
</dbReference>
<dbReference type="EnsemblMetazoa" id="CapteT226628">
    <property type="protein sequence ID" value="CapteP226628"/>
    <property type="gene ID" value="CapteG226628"/>
</dbReference>
<evidence type="ECO:0000313" key="13">
    <source>
        <dbReference type="Proteomes" id="UP000014760"/>
    </source>
</evidence>
<dbReference type="GO" id="GO:0045879">
    <property type="term" value="P:negative regulation of smoothened signaling pathway"/>
    <property type="evidence" value="ECO:0007669"/>
    <property type="project" value="TreeGrafter"/>
</dbReference>
<reference evidence="12" key="3">
    <citation type="submission" date="2015-06" db="UniProtKB">
        <authorList>
            <consortium name="EnsemblMetazoa"/>
        </authorList>
    </citation>
    <scope>IDENTIFICATION</scope>
</reference>
<feature type="transmembrane region" description="Helical" evidence="9">
    <location>
        <begin position="1094"/>
        <end position="1113"/>
    </location>
</feature>
<feature type="region of interest" description="Disordered" evidence="8">
    <location>
        <begin position="1"/>
        <end position="31"/>
    </location>
</feature>
<sequence>MSRGPRASPRTSGSSGGGRTPAVSRSRDSRKSAPVVIDQELLTRTSWVDAGVAYQQVKKGKALGNSCALWLRWRLQLHLFNLGCFIQKHSGKVLFLGLVFLSLCCIGLKTASLETNVEKLWVQEGGRLQHELEYTEKVLGVGSGATHEIVIQTAPEGASRNVLTLPSMKQHLRALEAAVKVNVHMFDVTWKLKDLCYATNFPSFDDDSYFDRILQNFIPCMVITPLDCFWEGSKLLGPEYPVFVPQYHPSVSWTNLNPSELVDSLRTNPDIHFPAGDQMAELLQRAGISTGYQDKPCLDPYDIECPTSAPNWESKQLPDVASALNGGCTGFAAKYMKWHEDLIIGGVHKNKTGHVTRAEAMQSMVVLMGESELYEYHKETSRVDGVEWSAEKAKVVLEAWQRRFTAEVKRSLTVQHDNATNDSVLPFASTSFLDLMSDVSQVSYLRVSIGYLLMVLYSCFTLLRWSQPVHSQSGVGIVGVLMVALSVGAGLGLCSVIGIGFNASTTQIVPFLALGMGVDDMFLVAHTFAEHSGKDIPYHEQTGEVLRRVGVSVVLTSVSNMCAFFLAAIVPIPALRAFCLQVGVLVMFNLVTLVIVFPAVISLDLIRRNEQKVDIFCCFTGGTVRMPRSNSPPEYYEMNAPPAYTAPWTQHGCLTQTQADGSHPVTILAPPEYDNANGMRCYQNSQSDVCSWTLSRLARAVYGPLLEKTFAKVVITLGFVALIITGVVGTLRVTDGLDVTDVVPRDTDEYRFLEAQAEYFGFYNFYAVTKRSRVFQEDVNYAEEQTQRLLLQYHRAFQRVDNIIKKEDGTLPNFWLPMLRDWLQHLQSSFDKNLAEGRVTQERWFPNATTDAILAYKLLVQTGDMDSPVDKSRVLHGRLVSRDGTIYPPAFYSYVSAWTSNDALAYAASQADFRPLPREWYHDMTELELRIPKSQPFVFAQLPFYLHNMGDTQEVTAVIQEVRDICESFTAQGLANYPRGIPFTFWEQYVHLRFYLGLALGCVFLAVFFVITVVLLSPWTAIIVVIVLALMTVQLFGFMGMIGIKLSAVPAVVIIMSVGIGVEFTVHIALGFLTSIGSRNHRMKVSLEHMMAPVVHGAISTLLGVVMLAAAEFDFIVKYFFIVLTALIAIGLLNGLVLLPVLLSIAGPRPEVSPADKSDRIQPPTPEPSPPPNPRHYSAQRSSGRRVQPYRVPSEISLTTITEEPSQYSSSQDSSHNISVHVHPEVVVETSVGGANVSVNGSNTGSNNSSRNSTPPETRECTPSSVTKVKATAHVKVEVHASGPSSTSEYKSKKRKRVSTECAEKASHAPPPPPWQPNPQLYSPYHPGAHPDAYKYSRQLPMQPLSRPSSRHSMELPPEHHAYSQHIALPEPPARMPVAAPPSVPPQRLSEHLVRALQEPTALSRTGSRSSSVADSLHSAYELESPQPMAFAMHPAHPAAHLASVSSLTSSSSYGSSSDDDEQK</sequence>
<dbReference type="FunFam" id="1.20.1640.10:FF:000048">
    <property type="entry name" value="protein patched homolog 1 isoform X2"/>
    <property type="match status" value="1"/>
</dbReference>
<evidence type="ECO:0000256" key="4">
    <source>
        <dbReference type="ARBA" id="ARBA00022989"/>
    </source>
</evidence>
<dbReference type="HOGENOM" id="CLU_002506_1_0_1"/>
<dbReference type="InterPro" id="IPR000731">
    <property type="entry name" value="SSD"/>
</dbReference>
<dbReference type="PANTHER" id="PTHR46022:SF1">
    <property type="entry name" value="PROTEIN PATCHED"/>
    <property type="match status" value="1"/>
</dbReference>
<feature type="compositionally biased region" description="Low complexity" evidence="8">
    <location>
        <begin position="1428"/>
        <end position="1457"/>
    </location>
</feature>
<feature type="domain" description="SSD" evidence="10">
    <location>
        <begin position="443"/>
        <end position="603"/>
    </location>
</feature>
<evidence type="ECO:0000256" key="7">
    <source>
        <dbReference type="ARBA" id="ARBA00023180"/>
    </source>
</evidence>
<feature type="transmembrane region" description="Helical" evidence="9">
    <location>
        <begin position="549"/>
        <end position="570"/>
    </location>
</feature>
<dbReference type="OMA" id="HLYDTEW"/>
<feature type="transmembrane region" description="Helical" evidence="9">
    <location>
        <begin position="1048"/>
        <end position="1073"/>
    </location>
</feature>
<dbReference type="OrthoDB" id="5873834at2759"/>
<evidence type="ECO:0000256" key="1">
    <source>
        <dbReference type="ARBA" id="ARBA00004141"/>
    </source>
</evidence>
<feature type="transmembrane region" description="Helical" evidence="9">
    <location>
        <begin position="507"/>
        <end position="528"/>
    </location>
</feature>
<feature type="region of interest" description="Disordered" evidence="8">
    <location>
        <begin position="1198"/>
        <end position="1217"/>
    </location>
</feature>
<organism evidence="11">
    <name type="scientific">Capitella teleta</name>
    <name type="common">Polychaete worm</name>
    <dbReference type="NCBI Taxonomy" id="283909"/>
    <lineage>
        <taxon>Eukaryota</taxon>
        <taxon>Metazoa</taxon>
        <taxon>Spiralia</taxon>
        <taxon>Lophotrochozoa</taxon>
        <taxon>Annelida</taxon>
        <taxon>Polychaeta</taxon>
        <taxon>Sedentaria</taxon>
        <taxon>Scolecida</taxon>
        <taxon>Capitellidae</taxon>
        <taxon>Capitella</taxon>
    </lineage>
</organism>
<accession>R7TX03</accession>
<dbReference type="Gene3D" id="1.20.1640.10">
    <property type="entry name" value="Multidrug efflux transporter AcrB transmembrane domain"/>
    <property type="match status" value="2"/>
</dbReference>
<evidence type="ECO:0000256" key="8">
    <source>
        <dbReference type="SAM" id="MobiDB-lite"/>
    </source>
</evidence>
<feature type="compositionally biased region" description="Polar residues" evidence="8">
    <location>
        <begin position="1401"/>
        <end position="1414"/>
    </location>
</feature>
<dbReference type="Proteomes" id="UP000014760">
    <property type="component" value="Unassembled WGS sequence"/>
</dbReference>
<dbReference type="STRING" id="283909.R7TX03"/>
<proteinExistence type="inferred from homology"/>
<feature type="compositionally biased region" description="Low complexity" evidence="8">
    <location>
        <begin position="1235"/>
        <end position="1254"/>
    </location>
</feature>
<keyword evidence="13" id="KW-1185">Reference proteome</keyword>
<evidence type="ECO:0000256" key="3">
    <source>
        <dbReference type="ARBA" id="ARBA00022692"/>
    </source>
</evidence>
<feature type="transmembrane region" description="Helical" evidence="9">
    <location>
        <begin position="444"/>
        <end position="463"/>
    </location>
</feature>
<comment type="similarity">
    <text evidence="2">Belongs to the patched family.</text>
</comment>
<comment type="subcellular location">
    <subcellularLocation>
        <location evidence="1">Membrane</location>
        <topology evidence="1">Multi-pass membrane protein</topology>
    </subcellularLocation>
</comment>
<feature type="region of interest" description="Disordered" evidence="8">
    <location>
        <begin position="1235"/>
        <end position="1334"/>
    </location>
</feature>
<reference evidence="11 13" key="2">
    <citation type="journal article" date="2013" name="Nature">
        <title>Insights into bilaterian evolution from three spiralian genomes.</title>
        <authorList>
            <person name="Simakov O."/>
            <person name="Marletaz F."/>
            <person name="Cho S.J."/>
            <person name="Edsinger-Gonzales E."/>
            <person name="Havlak P."/>
            <person name="Hellsten U."/>
            <person name="Kuo D.H."/>
            <person name="Larsson T."/>
            <person name="Lv J."/>
            <person name="Arendt D."/>
            <person name="Savage R."/>
            <person name="Osoegawa K."/>
            <person name="de Jong P."/>
            <person name="Grimwood J."/>
            <person name="Chapman J.A."/>
            <person name="Shapiro H."/>
            <person name="Aerts A."/>
            <person name="Otillar R.P."/>
            <person name="Terry A.Y."/>
            <person name="Boore J.L."/>
            <person name="Grigoriev I.V."/>
            <person name="Lindberg D.R."/>
            <person name="Seaver E.C."/>
            <person name="Weisblat D.A."/>
            <person name="Putnam N.H."/>
            <person name="Rokhsar D.S."/>
        </authorList>
    </citation>
    <scope>NUCLEOTIDE SEQUENCE</scope>
    <source>
        <strain evidence="11 13">I ESC-2004</strain>
    </source>
</reference>
<evidence type="ECO:0000313" key="11">
    <source>
        <dbReference type="EMBL" id="ELT95505.1"/>
    </source>
</evidence>
<keyword evidence="3 9" id="KW-0812">Transmembrane</keyword>
<dbReference type="Pfam" id="PF12349">
    <property type="entry name" value="Sterol-sensing"/>
    <property type="match status" value="1"/>
</dbReference>
<evidence type="ECO:0000259" key="10">
    <source>
        <dbReference type="PROSITE" id="PS50156"/>
    </source>
</evidence>
<protein>
    <recommendedName>
        <fullName evidence="10">SSD domain-containing protein</fullName>
    </recommendedName>
</protein>
<feature type="transmembrane region" description="Helical" evidence="9">
    <location>
        <begin position="582"/>
        <end position="606"/>
    </location>
</feature>
<feature type="compositionally biased region" description="Basic and acidic residues" evidence="8">
    <location>
        <begin position="1298"/>
        <end position="1307"/>
    </location>
</feature>
<dbReference type="EMBL" id="KB309107">
    <property type="protein sequence ID" value="ELT95505.1"/>
    <property type="molecule type" value="Genomic_DNA"/>
</dbReference>
<evidence type="ECO:0000313" key="12">
    <source>
        <dbReference type="EnsemblMetazoa" id="CapteP226628"/>
    </source>
</evidence>
<feature type="region of interest" description="Disordered" evidence="8">
    <location>
        <begin position="1398"/>
        <end position="1464"/>
    </location>
</feature>
<reference evidence="13" key="1">
    <citation type="submission" date="2012-12" db="EMBL/GenBank/DDBJ databases">
        <authorList>
            <person name="Hellsten U."/>
            <person name="Grimwood J."/>
            <person name="Chapman J.A."/>
            <person name="Shapiro H."/>
            <person name="Aerts A."/>
            <person name="Otillar R.P."/>
            <person name="Terry A.Y."/>
            <person name="Boore J.L."/>
            <person name="Simakov O."/>
            <person name="Marletaz F."/>
            <person name="Cho S.-J."/>
            <person name="Edsinger-Gonzales E."/>
            <person name="Havlak P."/>
            <person name="Kuo D.-H."/>
            <person name="Larsson T."/>
            <person name="Lv J."/>
            <person name="Arendt D."/>
            <person name="Savage R."/>
            <person name="Osoegawa K."/>
            <person name="de Jong P."/>
            <person name="Lindberg D.R."/>
            <person name="Seaver E.C."/>
            <person name="Weisblat D.A."/>
            <person name="Putnam N.H."/>
            <person name="Grigoriev I.V."/>
            <person name="Rokhsar D.S."/>
        </authorList>
    </citation>
    <scope>NUCLEOTIDE SEQUENCE</scope>
    <source>
        <strain evidence="13">I ESC-2004</strain>
    </source>
</reference>
<dbReference type="GO" id="GO:0005886">
    <property type="term" value="C:plasma membrane"/>
    <property type="evidence" value="ECO:0007669"/>
    <property type="project" value="TreeGrafter"/>
</dbReference>
<feature type="region of interest" description="Disordered" evidence="8">
    <location>
        <begin position="1151"/>
        <end position="1192"/>
    </location>
</feature>
<evidence type="ECO:0000256" key="9">
    <source>
        <dbReference type="SAM" id="Phobius"/>
    </source>
</evidence>
<feature type="compositionally biased region" description="Pro residues" evidence="8">
    <location>
        <begin position="1163"/>
        <end position="1174"/>
    </location>
</feature>
<dbReference type="NCBIfam" id="TIGR00918">
    <property type="entry name" value="2A060602"/>
    <property type="match status" value="1"/>
</dbReference>
<name>R7TX03_CAPTE</name>
<dbReference type="FunCoup" id="R7TX03">
    <property type="interactions" value="168"/>
</dbReference>
<feature type="transmembrane region" description="Helical" evidence="9">
    <location>
        <begin position="475"/>
        <end position="501"/>
    </location>
</feature>
<dbReference type="PANTHER" id="PTHR46022">
    <property type="entry name" value="PROTEIN PATCHED"/>
    <property type="match status" value="1"/>
</dbReference>
<gene>
    <name evidence="11" type="ORF">CAPTEDRAFT_226628</name>
</gene>
<feature type="transmembrane region" description="Helical" evidence="9">
    <location>
        <begin position="994"/>
        <end position="1015"/>
    </location>
</feature>
<dbReference type="InterPro" id="IPR053958">
    <property type="entry name" value="HMGCR/SNAP/NPC1-like_SSD"/>
</dbReference>
<keyword evidence="7" id="KW-0325">Glycoprotein</keyword>
<feature type="transmembrane region" description="Helical" evidence="9">
    <location>
        <begin position="1022"/>
        <end position="1042"/>
    </location>
</feature>
<feature type="transmembrane region" description="Helical" evidence="9">
    <location>
        <begin position="1119"/>
        <end position="1143"/>
    </location>
</feature>
<dbReference type="SUPFAM" id="SSF82866">
    <property type="entry name" value="Multidrug efflux transporter AcrB transmembrane domain"/>
    <property type="match status" value="2"/>
</dbReference>
<keyword evidence="6" id="KW-0675">Receptor</keyword>
<dbReference type="EMBL" id="AMQN01011799">
    <property type="status" value="NOT_ANNOTATED_CDS"/>
    <property type="molecule type" value="Genomic_DNA"/>
</dbReference>
<evidence type="ECO:0000256" key="5">
    <source>
        <dbReference type="ARBA" id="ARBA00023136"/>
    </source>
</evidence>